<dbReference type="EMBL" id="JANUGV010000002">
    <property type="protein sequence ID" value="MCS0608908.1"/>
    <property type="molecule type" value="Genomic_DNA"/>
</dbReference>
<dbReference type="Proteomes" id="UP001205861">
    <property type="component" value="Unassembled WGS sequence"/>
</dbReference>
<dbReference type="RefSeq" id="WP_258856564.1">
    <property type="nucleotide sequence ID" value="NZ_JANUGV010000002.1"/>
</dbReference>
<accession>A0ABT2BK74</accession>
<organism evidence="2 3">
    <name type="scientific">Massilia solisilvae</name>
    <dbReference type="NCBI Taxonomy" id="1811225"/>
    <lineage>
        <taxon>Bacteria</taxon>
        <taxon>Pseudomonadati</taxon>
        <taxon>Pseudomonadota</taxon>
        <taxon>Betaproteobacteria</taxon>
        <taxon>Burkholderiales</taxon>
        <taxon>Oxalobacteraceae</taxon>
        <taxon>Telluria group</taxon>
        <taxon>Massilia</taxon>
    </lineage>
</organism>
<protein>
    <recommendedName>
        <fullName evidence="4">Cell envelope biogenesis protein TolA</fullName>
    </recommendedName>
</protein>
<evidence type="ECO:0000313" key="2">
    <source>
        <dbReference type="EMBL" id="MCS0608908.1"/>
    </source>
</evidence>
<keyword evidence="3" id="KW-1185">Reference proteome</keyword>
<evidence type="ECO:0000256" key="1">
    <source>
        <dbReference type="SAM" id="SignalP"/>
    </source>
</evidence>
<reference evidence="2 3" key="1">
    <citation type="submission" date="2022-08" db="EMBL/GenBank/DDBJ databases">
        <title>Reclassification of Massilia species as members of the genera Telluria, Duganella, Pseudoduganella, Mokoshia gen. nov. and Zemynaea gen. nov. using orthogonal and non-orthogonal genome-based approaches.</title>
        <authorList>
            <person name="Bowman J.P."/>
        </authorList>
    </citation>
    <scope>NUCLEOTIDE SEQUENCE [LARGE SCALE GENOMIC DNA]</scope>
    <source>
        <strain evidence="2 3">JCM 31607</strain>
    </source>
</reference>
<comment type="caution">
    <text evidence="2">The sequence shown here is derived from an EMBL/GenBank/DDBJ whole genome shotgun (WGS) entry which is preliminary data.</text>
</comment>
<feature type="signal peptide" evidence="1">
    <location>
        <begin position="1"/>
        <end position="24"/>
    </location>
</feature>
<evidence type="ECO:0000313" key="3">
    <source>
        <dbReference type="Proteomes" id="UP001205861"/>
    </source>
</evidence>
<sequence>MRPMDVARAVALAGALGAFALAQAQQMDDSTVAPAVAQKQKQEIAKGDPSRWYTPADEVRNKEKEIGAAYAEAKVACREAPKEQRAACLKDARTTYEQDMADARKLAAPSAPGKTK</sequence>
<proteinExistence type="predicted"/>
<feature type="chain" id="PRO_5045602723" description="Cell envelope biogenesis protein TolA" evidence="1">
    <location>
        <begin position="25"/>
        <end position="116"/>
    </location>
</feature>
<name>A0ABT2BK74_9BURK</name>
<keyword evidence="1" id="KW-0732">Signal</keyword>
<gene>
    <name evidence="2" type="ORF">NX773_12105</name>
</gene>
<evidence type="ECO:0008006" key="4">
    <source>
        <dbReference type="Google" id="ProtNLM"/>
    </source>
</evidence>